<evidence type="ECO:0000313" key="1">
    <source>
        <dbReference type="EMBL" id="MFC4720637.1"/>
    </source>
</evidence>
<name>A0ABV9MXC7_9ENTE</name>
<protein>
    <recommendedName>
        <fullName evidence="3">Secreted protein</fullName>
    </recommendedName>
</protein>
<dbReference type="Proteomes" id="UP001595969">
    <property type="component" value="Unassembled WGS sequence"/>
</dbReference>
<evidence type="ECO:0000313" key="2">
    <source>
        <dbReference type="Proteomes" id="UP001595969"/>
    </source>
</evidence>
<keyword evidence="2" id="KW-1185">Reference proteome</keyword>
<organism evidence="1 2">
    <name type="scientific">Enterococcus lemanii</name>
    <dbReference type="NCBI Taxonomy" id="1159752"/>
    <lineage>
        <taxon>Bacteria</taxon>
        <taxon>Bacillati</taxon>
        <taxon>Bacillota</taxon>
        <taxon>Bacilli</taxon>
        <taxon>Lactobacillales</taxon>
        <taxon>Enterococcaceae</taxon>
        <taxon>Enterococcus</taxon>
    </lineage>
</organism>
<dbReference type="EMBL" id="JBHSGS010000065">
    <property type="protein sequence ID" value="MFC4720637.1"/>
    <property type="molecule type" value="Genomic_DNA"/>
</dbReference>
<accession>A0ABV9MXC7</accession>
<dbReference type="RefSeq" id="WP_204652883.1">
    <property type="nucleotide sequence ID" value="NZ_JAFBFD010000003.1"/>
</dbReference>
<proteinExistence type="predicted"/>
<gene>
    <name evidence="1" type="ORF">ACFO5I_12975</name>
</gene>
<comment type="caution">
    <text evidence="1">The sequence shown here is derived from an EMBL/GenBank/DDBJ whole genome shotgun (WGS) entry which is preliminary data.</text>
</comment>
<evidence type="ECO:0008006" key="3">
    <source>
        <dbReference type="Google" id="ProtNLM"/>
    </source>
</evidence>
<reference evidence="2" key="1">
    <citation type="journal article" date="2019" name="Int. J. Syst. Evol. Microbiol.">
        <title>The Global Catalogue of Microorganisms (GCM) 10K type strain sequencing project: providing services to taxonomists for standard genome sequencing and annotation.</title>
        <authorList>
            <consortium name="The Broad Institute Genomics Platform"/>
            <consortium name="The Broad Institute Genome Sequencing Center for Infectious Disease"/>
            <person name="Wu L."/>
            <person name="Ma J."/>
        </authorList>
    </citation>
    <scope>NUCLEOTIDE SEQUENCE [LARGE SCALE GENOMIC DNA]</scope>
    <source>
        <strain evidence="2">CGMCC 1.19032</strain>
    </source>
</reference>
<sequence length="92" mass="10588">MFKVGFWLITIWQSRIIPDLKNGENTTNKNKNERAARISKKVLSSNCIATSRQGCPPLFNQIRYSFLRVHSLLAINRKSEKKSNKGAFCVKF</sequence>